<sequence>MFRYAEGEEPGYHSADDAKAQGVTMARIHAASGRFPRWNSGRYELDLNHLLHRPLASVSALGILAADSQKSLSDLAVRLSSAVTAIEGLTQVRCHGDCHGGNARIATDGHFKWEAIFFDFDDGGPGYLAYDLAVFLWSTSLQRDGYSLWHAFVEGYRSVRRLNPIDFEAAHFFVPIRHFWLMGEYASRTVEWGREALSEKWLGRQLEYLLAWEQEKLMPKLL</sequence>
<dbReference type="Gene3D" id="3.90.1200.10">
    <property type="match status" value="1"/>
</dbReference>
<dbReference type="InterPro" id="IPR011009">
    <property type="entry name" value="Kinase-like_dom_sf"/>
</dbReference>
<name>A0A2N9VV97_9HYPH</name>
<evidence type="ECO:0000313" key="2">
    <source>
        <dbReference type="EMBL" id="PIO43415.1"/>
    </source>
</evidence>
<organism evidence="2 3">
    <name type="scientific">Phyllobacterium zundukense</name>
    <dbReference type="NCBI Taxonomy" id="1867719"/>
    <lineage>
        <taxon>Bacteria</taxon>
        <taxon>Pseudomonadati</taxon>
        <taxon>Pseudomonadota</taxon>
        <taxon>Alphaproteobacteria</taxon>
        <taxon>Hyphomicrobiales</taxon>
        <taxon>Phyllobacteriaceae</taxon>
        <taxon>Phyllobacterium</taxon>
    </lineage>
</organism>
<dbReference type="AlphaFoldDB" id="A0A2N9VV97"/>
<protein>
    <recommendedName>
        <fullName evidence="1">Aminoglycoside phosphotransferase domain-containing protein</fullName>
    </recommendedName>
</protein>
<evidence type="ECO:0000313" key="3">
    <source>
        <dbReference type="Proteomes" id="UP000232163"/>
    </source>
</evidence>
<dbReference type="Pfam" id="PF01636">
    <property type="entry name" value="APH"/>
    <property type="match status" value="1"/>
</dbReference>
<dbReference type="RefSeq" id="WP_100001647.1">
    <property type="nucleotide sequence ID" value="NZ_CP017941.1"/>
</dbReference>
<reference evidence="3" key="1">
    <citation type="journal article" date="2017" name="Int J Environ Stud">
        <title>Does the Miocene-Pliocene relict legume Oxytropis triphylla form nitrogen-fixing nodules with a combination of bacterial strains?</title>
        <authorList>
            <person name="Safronova V."/>
            <person name="Belimov A."/>
            <person name="Sazanova A."/>
            <person name="Kuznetsova I."/>
            <person name="Popova J."/>
            <person name="Andronov E."/>
            <person name="Verkhozina A."/>
            <person name="Tikhonovich I."/>
        </authorList>
    </citation>
    <scope>NUCLEOTIDE SEQUENCE [LARGE SCALE GENOMIC DNA]</scope>
    <source>
        <strain evidence="3">Tri-38</strain>
    </source>
</reference>
<dbReference type="EMBL" id="MZMT01000040">
    <property type="protein sequence ID" value="PIO43415.1"/>
    <property type="molecule type" value="Genomic_DNA"/>
</dbReference>
<dbReference type="OrthoDB" id="241498at2"/>
<accession>A0A2N9VV97</accession>
<dbReference type="Proteomes" id="UP000232163">
    <property type="component" value="Unassembled WGS sequence"/>
</dbReference>
<gene>
    <name evidence="2" type="ORF">B5P45_18050</name>
</gene>
<comment type="caution">
    <text evidence="2">The sequence shown here is derived from an EMBL/GenBank/DDBJ whole genome shotgun (WGS) entry which is preliminary data.</text>
</comment>
<dbReference type="SUPFAM" id="SSF56112">
    <property type="entry name" value="Protein kinase-like (PK-like)"/>
    <property type="match status" value="1"/>
</dbReference>
<evidence type="ECO:0000259" key="1">
    <source>
        <dbReference type="Pfam" id="PF01636"/>
    </source>
</evidence>
<dbReference type="InterPro" id="IPR002575">
    <property type="entry name" value="Aminoglycoside_PTrfase"/>
</dbReference>
<keyword evidence="3" id="KW-1185">Reference proteome</keyword>
<proteinExistence type="predicted"/>
<feature type="domain" description="Aminoglycoside phosphotransferase" evidence="1">
    <location>
        <begin position="18"/>
        <end position="144"/>
    </location>
</feature>